<evidence type="ECO:0000259" key="4">
    <source>
        <dbReference type="Pfam" id="PF13458"/>
    </source>
</evidence>
<accession>A0A967B3H0</accession>
<dbReference type="PANTHER" id="PTHR47151:SF2">
    <property type="entry name" value="AMINO ACID BINDING PROTEIN"/>
    <property type="match status" value="1"/>
</dbReference>
<dbReference type="InterPro" id="IPR028081">
    <property type="entry name" value="Leu-bd"/>
</dbReference>
<organism evidence="5 6">
    <name type="scientific">Metallococcus carri</name>
    <dbReference type="NCBI Taxonomy" id="1656884"/>
    <lineage>
        <taxon>Bacteria</taxon>
        <taxon>Bacillati</taxon>
        <taxon>Actinomycetota</taxon>
        <taxon>Actinomycetes</taxon>
        <taxon>Micrococcales</taxon>
        <taxon>Dermacoccaceae</taxon>
        <taxon>Metallococcus</taxon>
    </lineage>
</organism>
<dbReference type="InterPro" id="IPR028082">
    <property type="entry name" value="Peripla_BP_I"/>
</dbReference>
<evidence type="ECO:0000256" key="3">
    <source>
        <dbReference type="SAM" id="SignalP"/>
    </source>
</evidence>
<feature type="chain" id="PRO_5036918117" evidence="3">
    <location>
        <begin position="25"/>
        <end position="406"/>
    </location>
</feature>
<dbReference type="SUPFAM" id="SSF53822">
    <property type="entry name" value="Periplasmic binding protein-like I"/>
    <property type="match status" value="1"/>
</dbReference>
<evidence type="ECO:0000256" key="1">
    <source>
        <dbReference type="ARBA" id="ARBA00010062"/>
    </source>
</evidence>
<dbReference type="Proteomes" id="UP000744769">
    <property type="component" value="Unassembled WGS sequence"/>
</dbReference>
<dbReference type="AlphaFoldDB" id="A0A967B3H0"/>
<dbReference type="CDD" id="cd06342">
    <property type="entry name" value="PBP1_ABC_LIVBP-like"/>
    <property type="match status" value="1"/>
</dbReference>
<dbReference type="PANTHER" id="PTHR47151">
    <property type="entry name" value="LEU/ILE/VAL-BINDING ABC TRANSPORTER SUBUNIT"/>
    <property type="match status" value="1"/>
</dbReference>
<proteinExistence type="inferred from homology"/>
<gene>
    <name evidence="5" type="ORF">G9U51_04120</name>
</gene>
<keyword evidence="2 3" id="KW-0732">Signal</keyword>
<evidence type="ECO:0000313" key="6">
    <source>
        <dbReference type="Proteomes" id="UP000744769"/>
    </source>
</evidence>
<dbReference type="Pfam" id="PF13458">
    <property type="entry name" value="Peripla_BP_6"/>
    <property type="match status" value="1"/>
</dbReference>
<dbReference type="PROSITE" id="PS51257">
    <property type="entry name" value="PROKAR_LIPOPROTEIN"/>
    <property type="match status" value="1"/>
</dbReference>
<evidence type="ECO:0000313" key="5">
    <source>
        <dbReference type="EMBL" id="NHN54972.1"/>
    </source>
</evidence>
<dbReference type="RefSeq" id="WP_166193602.1">
    <property type="nucleotide sequence ID" value="NZ_JAAOIV010000002.1"/>
</dbReference>
<sequence>MSRILKGAAAFAALSLSVAGCANSSNGGSGGGGAGASGLKTLAAQDKIDAPSDAVKPAGDGKAKCAGTTTIAFIGAQTGPNAQLGINEYNGIQLAINEHNKGNSGCQVQFKKFDTEGDPAKATGPVTQAVGDKNIIGVVGLPFSGESKATNKIFEQAGLVHITASATNPTLSKQGYKTFFRGLGNDNVQGPAVKTLADKLGAKKVFVVQDDSDYGIGLAGTATKALGGMVAGSDKVTTGQKDFSSTVQKIISSKADAVFYSGYYAEGAPLDSQLVGKGFKGAFIGPDGVKDPEFIKQAGSAASNAYFTCPCIPGDLIPSFASAYKGVANGQAPGTYSVEAYDAATILLTGIDKGNTTRAKLLDFVKNYNGAGLSKNYKWDATGELSDLAVYGYKADGKNIVSVGKL</sequence>
<comment type="similarity">
    <text evidence="1">Belongs to the leucine-binding protein family.</text>
</comment>
<name>A0A967B3H0_9MICO</name>
<protein>
    <submittedName>
        <fullName evidence="5">Branched-chain amino acid ABC transporter substrate-binding protein</fullName>
    </submittedName>
</protein>
<feature type="domain" description="Leucine-binding protein" evidence="4">
    <location>
        <begin position="69"/>
        <end position="369"/>
    </location>
</feature>
<dbReference type="EMBL" id="JAAOIV010000002">
    <property type="protein sequence ID" value="NHN54972.1"/>
    <property type="molecule type" value="Genomic_DNA"/>
</dbReference>
<comment type="caution">
    <text evidence="5">The sequence shown here is derived from an EMBL/GenBank/DDBJ whole genome shotgun (WGS) entry which is preliminary data.</text>
</comment>
<feature type="signal peptide" evidence="3">
    <location>
        <begin position="1"/>
        <end position="24"/>
    </location>
</feature>
<keyword evidence="6" id="KW-1185">Reference proteome</keyword>
<reference evidence="5" key="1">
    <citation type="submission" date="2020-03" db="EMBL/GenBank/DDBJ databases">
        <title>Draft sequencing of Calidifontibacter sp. DB0510.</title>
        <authorList>
            <person name="Kim D.-U."/>
        </authorList>
    </citation>
    <scope>NUCLEOTIDE SEQUENCE</scope>
    <source>
        <strain evidence="5">DB0510</strain>
    </source>
</reference>
<dbReference type="Gene3D" id="3.40.50.2300">
    <property type="match status" value="2"/>
</dbReference>
<evidence type="ECO:0000256" key="2">
    <source>
        <dbReference type="ARBA" id="ARBA00022729"/>
    </source>
</evidence>